<feature type="compositionally biased region" description="Basic and acidic residues" evidence="7">
    <location>
        <begin position="863"/>
        <end position="891"/>
    </location>
</feature>
<evidence type="ECO:0000256" key="7">
    <source>
        <dbReference type="SAM" id="MobiDB-lite"/>
    </source>
</evidence>
<evidence type="ECO:0000256" key="5">
    <source>
        <dbReference type="ARBA" id="ARBA00022892"/>
    </source>
</evidence>
<dbReference type="GO" id="GO:0007030">
    <property type="term" value="P:Golgi organization"/>
    <property type="evidence" value="ECO:0007669"/>
    <property type="project" value="TreeGrafter"/>
</dbReference>
<feature type="domain" description="Sec16 Sec23-binding" evidence="8">
    <location>
        <begin position="1230"/>
        <end position="1462"/>
    </location>
</feature>
<proteinExistence type="inferred from homology"/>
<feature type="region of interest" description="Disordered" evidence="7">
    <location>
        <begin position="1"/>
        <end position="154"/>
    </location>
</feature>
<feature type="compositionally biased region" description="Pro residues" evidence="7">
    <location>
        <begin position="395"/>
        <end position="408"/>
    </location>
</feature>
<keyword evidence="6" id="KW-0653">Protein transport</keyword>
<gene>
    <name evidence="10" type="ORF">RI129_000906</name>
</gene>
<evidence type="ECO:0000259" key="8">
    <source>
        <dbReference type="Pfam" id="PF12931"/>
    </source>
</evidence>
<feature type="compositionally biased region" description="Polar residues" evidence="7">
    <location>
        <begin position="310"/>
        <end position="320"/>
    </location>
</feature>
<dbReference type="Gene3D" id="1.25.40.1030">
    <property type="match status" value="1"/>
</dbReference>
<evidence type="ECO:0000256" key="4">
    <source>
        <dbReference type="ARBA" id="ARBA00022824"/>
    </source>
</evidence>
<dbReference type="GO" id="GO:0000139">
    <property type="term" value="C:Golgi membrane"/>
    <property type="evidence" value="ECO:0007669"/>
    <property type="project" value="UniProtKB-SubCell"/>
</dbReference>
<feature type="compositionally biased region" description="Polar residues" evidence="7">
    <location>
        <begin position="737"/>
        <end position="748"/>
    </location>
</feature>
<evidence type="ECO:0000256" key="6">
    <source>
        <dbReference type="RuleBase" id="RU364101"/>
    </source>
</evidence>
<feature type="compositionally biased region" description="Basic and acidic residues" evidence="7">
    <location>
        <begin position="899"/>
        <end position="917"/>
    </location>
</feature>
<dbReference type="InterPro" id="IPR024298">
    <property type="entry name" value="Sec16_Sec23-bd"/>
</dbReference>
<comment type="subcellular location">
    <subcellularLocation>
        <location evidence="1">Endoplasmic reticulum</location>
    </subcellularLocation>
    <subcellularLocation>
        <location evidence="6">Golgi apparatus membrane</location>
    </subcellularLocation>
</comment>
<keyword evidence="6" id="KW-0333">Golgi apparatus</keyword>
<feature type="compositionally biased region" description="Basic and acidic residues" evidence="7">
    <location>
        <begin position="1647"/>
        <end position="1659"/>
    </location>
</feature>
<dbReference type="PANTHER" id="PTHR13402:SF6">
    <property type="entry name" value="SECRETORY 16, ISOFORM I"/>
    <property type="match status" value="1"/>
</dbReference>
<comment type="similarity">
    <text evidence="2 6">Belongs to the SEC16 family.</text>
</comment>
<feature type="region of interest" description="Disordered" evidence="7">
    <location>
        <begin position="735"/>
        <end position="922"/>
    </location>
</feature>
<accession>A0AAN7ZRT9</accession>
<protein>
    <recommendedName>
        <fullName evidence="6">Protein transport protein sec16</fullName>
    </recommendedName>
</protein>
<feature type="compositionally biased region" description="Basic and acidic residues" evidence="7">
    <location>
        <begin position="825"/>
        <end position="856"/>
    </location>
</feature>
<evidence type="ECO:0000256" key="2">
    <source>
        <dbReference type="ARBA" id="ARBA00005927"/>
    </source>
</evidence>
<feature type="compositionally biased region" description="Low complexity" evidence="7">
    <location>
        <begin position="28"/>
        <end position="67"/>
    </location>
</feature>
<dbReference type="EMBL" id="JAVRBK010000001">
    <property type="protein sequence ID" value="KAK5649877.1"/>
    <property type="molecule type" value="Genomic_DNA"/>
</dbReference>
<dbReference type="GO" id="GO:0070973">
    <property type="term" value="P:protein localization to endoplasmic reticulum exit site"/>
    <property type="evidence" value="ECO:0007669"/>
    <property type="project" value="TreeGrafter"/>
</dbReference>
<dbReference type="GO" id="GO:0070971">
    <property type="term" value="C:endoplasmic reticulum exit site"/>
    <property type="evidence" value="ECO:0007669"/>
    <property type="project" value="TreeGrafter"/>
</dbReference>
<keyword evidence="6" id="KW-0472">Membrane</keyword>
<feature type="region of interest" description="Disordered" evidence="7">
    <location>
        <begin position="1862"/>
        <end position="1886"/>
    </location>
</feature>
<feature type="region of interest" description="Disordered" evidence="7">
    <location>
        <begin position="1611"/>
        <end position="1669"/>
    </location>
</feature>
<evidence type="ECO:0000259" key="9">
    <source>
        <dbReference type="Pfam" id="PF12932"/>
    </source>
</evidence>
<dbReference type="GO" id="GO:0012507">
    <property type="term" value="C:ER to Golgi transport vesicle membrane"/>
    <property type="evidence" value="ECO:0007669"/>
    <property type="project" value="TreeGrafter"/>
</dbReference>
<comment type="caution">
    <text evidence="10">The sequence shown here is derived from an EMBL/GenBank/DDBJ whole genome shotgun (WGS) entry which is preliminary data.</text>
</comment>
<dbReference type="InterPro" id="IPR024340">
    <property type="entry name" value="Sec16_CCD"/>
</dbReference>
<feature type="compositionally biased region" description="Polar residues" evidence="7">
    <location>
        <begin position="1611"/>
        <end position="1637"/>
    </location>
</feature>
<feature type="compositionally biased region" description="Basic and acidic residues" evidence="7">
    <location>
        <begin position="801"/>
        <end position="812"/>
    </location>
</feature>
<feature type="region of interest" description="Disordered" evidence="7">
    <location>
        <begin position="231"/>
        <end position="340"/>
    </location>
</feature>
<dbReference type="Pfam" id="PF12932">
    <property type="entry name" value="Sec16"/>
    <property type="match status" value="1"/>
</dbReference>
<evidence type="ECO:0000256" key="1">
    <source>
        <dbReference type="ARBA" id="ARBA00004240"/>
    </source>
</evidence>
<reference evidence="10 11" key="1">
    <citation type="journal article" date="2024" name="Insects">
        <title>An Improved Chromosome-Level Genome Assembly of the Firefly Pyrocoelia pectoralis.</title>
        <authorList>
            <person name="Fu X."/>
            <person name="Meyer-Rochow V.B."/>
            <person name="Ballantyne L."/>
            <person name="Zhu X."/>
        </authorList>
    </citation>
    <scope>NUCLEOTIDE SEQUENCE [LARGE SCALE GENOMIC DNA]</scope>
    <source>
        <strain evidence="10">XCY_ONT2</strain>
    </source>
</reference>
<keyword evidence="4 6" id="KW-0256">Endoplasmic reticulum</keyword>
<feature type="compositionally biased region" description="Basic and acidic residues" evidence="7">
    <location>
        <begin position="752"/>
        <end position="794"/>
    </location>
</feature>
<dbReference type="GO" id="GO:0015031">
    <property type="term" value="P:protein transport"/>
    <property type="evidence" value="ECO:0007669"/>
    <property type="project" value="UniProtKB-KW"/>
</dbReference>
<keyword evidence="5 6" id="KW-0931">ER-Golgi transport</keyword>
<name>A0AAN7ZRT9_9COLE</name>
<feature type="compositionally biased region" description="Polar residues" evidence="7">
    <location>
        <begin position="264"/>
        <end position="273"/>
    </location>
</feature>
<dbReference type="Proteomes" id="UP001329430">
    <property type="component" value="Chromosome 1"/>
</dbReference>
<feature type="compositionally biased region" description="Low complexity" evidence="7">
    <location>
        <begin position="289"/>
        <end position="299"/>
    </location>
</feature>
<keyword evidence="11" id="KW-1185">Reference proteome</keyword>
<feature type="domain" description="Sec16 central conserved" evidence="9">
    <location>
        <begin position="1085"/>
        <end position="1164"/>
    </location>
</feature>
<sequence>MSWLKRRGQTTSPNPSSAPPVQLYNPNQHSNLQSQWQQQDLQAPSSNNWYSQTQSNQQSLQQPSYSQPVLEPFDWNRSYTQHPTTAFNPISSNQSTEQYSPYNSLNSNRNSTYQQKNYANQHSQNPTYSETVAPQPHVNSDSWSWGWGDEDNSNIQNLPQANPTFNINNLKSSNEETWNWTVEDSNTNSTDTHVSETRSHFSNSTNQNSAHQNIQHIGIQSNTFPQMGKLAEKHSQPDGVYSQDPNLEHNINKIPSTHSDHLSHNQTVVSSTSKHNKTDHLTPQWSTESQLSQDSSDLLHTSESDKSHMLSRSSTISESPVSGHDINPENVITQESPQNRHQETCNVQNMTEASSSDSVSMNYYRQDTYSLHQENKEDISGLRDELKQYKSNQTAPPPMKNPTPPHVLPPTDDVAQNPYKLNSGLSHNKSANRHNLDRQTGTCSVNQLKYPLTQSPFNQSVNLETLPDNSEQPDTISPISEKVKPSMQQWPENNEVAPINDRNQYLETGQLSNNDFNQPPTSSLNDTSDSIPPPGFPRMVLGQMEQVDNLGNQDEPPPGLSRMVLGETCTTSPIAKIDNTEPLHRMIPGGSSSPKPMSRYQPTNYSVPKFGDTSESDLNAPTPNQIRSATIGADTPSINPNVVSGASVSNRSKTIGADITMPYSSSNLENIKSNSKILSASNNFNNNIRETNLDGANNLDEKIIKPVAARRDSIEGEPQDSSLSNLVNSIRDLNVGESLSNGTNSTMAVTERTTRRPSKQESTDSEQESGRMPRERKDRRFYEKHGDYDRDRNKRYSPSPDRYREKKYERMRYSNQRYDDESDYYSDKERDRKRNDKDRREELDRKYGSLKRDKEKEKRRKEPRNYRDYGRDGHRKEYYHRYEDEYDDHSRSRPSSRSDSLHDSYRQDRDRHRERDKYRRHRDQYNMPYMQGYTYDPYNPYYQQYQYHYYENLRRTNPQAYAEWYRKYYQQNNSQQNFGNEDRASVHSGRSSANEELSKDRYTRQSYYNQASLNYYREPHIHSILDHYAPDESRPFDQTDSSLCLEDTTVTSQRLTPAKFATAHTKASITSGRLVKVFPHYPLDGQPAVVEIDNVKELLVNDDEYKELAEFPGPLIKGVTHKKTIIEYCENKIRNAIYTRVDIGDVDSYILMWELLILLLRQNGMVVGTDIAELLMKDKKQEYSRKASVTSNSSGLVEPTAPSEQNMQACDLTGSSASILKEEVVTNKFRELLIYGSEKEALEWSMKHGLWGHALFLASKLDKRTYANVMTRFANGLTMNDPLQTLYQLLSGKMPASVTVTIMQLQKPHLAMILSNTTQRPELDRKAIMTLGDTLLNRNSLYAAQFSYLMAQVEFSRYGTEAAKLVLLGSNHSKPFMEFAINEAIFMTEVYEYACSLNDNNFVIPEFLPYKYLLATRLADRGLLEKSLAYLEKIAVATTQNPAIAQPTLIRQVCALADKLKYCDLIEDSLEGDAECDNRPDNTWLKDMKTVERNYNIHSVPQGSATESLEPITDIGQSQIAQSSYEQSWSHQYIDDQYQQHQQWQPVQYEQQNNIPYQPTQNTGTEGYTSELYPDQQSYWTQNQLSENTEHVADSQQFTTDLQSQNSYWNSASAQDIPSPQISMPHQSRENSALDQTQKQESSSQQIKKESPLKQKAQDKPATTGWFGGIWNKLSLRPKNQMKLPDDKNPTIVWDEQKKRWINLESEGDGAATELKPPPKMTDMYSMTNQAMPTISATAARQQDNLFHNVSNMVGNQKEPSRPLLENGMIAQNVNTSVTQNNIQTVSQKELVEVNDEGQSKMVQPNMFKLQRGRNIKKSYVDVFNPGAKNSGNASSIAAPEAFPSLSSNGLQMNYFVPAPVSDPNAPTDFLTPAPVPQLDDNSQVR</sequence>
<evidence type="ECO:0000313" key="11">
    <source>
        <dbReference type="Proteomes" id="UP001329430"/>
    </source>
</evidence>
<keyword evidence="3 6" id="KW-0813">Transport</keyword>
<feature type="region of interest" description="Disordered" evidence="7">
    <location>
        <begin position="509"/>
        <end position="539"/>
    </location>
</feature>
<dbReference type="GO" id="GO:0016192">
    <property type="term" value="P:vesicle-mediated transport"/>
    <property type="evidence" value="ECO:0007669"/>
    <property type="project" value="UniProtKB-KW"/>
</dbReference>
<dbReference type="PANTHER" id="PTHR13402">
    <property type="entry name" value="RGPR-RELATED"/>
    <property type="match status" value="1"/>
</dbReference>
<feature type="compositionally biased region" description="Polar residues" evidence="7">
    <location>
        <begin position="509"/>
        <end position="530"/>
    </location>
</feature>
<evidence type="ECO:0000313" key="10">
    <source>
        <dbReference type="EMBL" id="KAK5649877.1"/>
    </source>
</evidence>
<feature type="region of interest" description="Disordered" evidence="7">
    <location>
        <begin position="975"/>
        <end position="1002"/>
    </location>
</feature>
<feature type="compositionally biased region" description="Polar residues" evidence="7">
    <location>
        <begin position="77"/>
        <end position="143"/>
    </location>
</feature>
<dbReference type="CDD" id="cd09233">
    <property type="entry name" value="ACE1-Sec16-like"/>
    <property type="match status" value="1"/>
</dbReference>
<feature type="region of interest" description="Disordered" evidence="7">
    <location>
        <begin position="391"/>
        <end position="438"/>
    </location>
</feature>
<feature type="region of interest" description="Disordered" evidence="7">
    <location>
        <begin position="185"/>
        <end position="209"/>
    </location>
</feature>
<feature type="compositionally biased region" description="Polar residues" evidence="7">
    <location>
        <begin position="419"/>
        <end position="429"/>
    </location>
</feature>
<organism evidence="10 11">
    <name type="scientific">Pyrocoelia pectoralis</name>
    <dbReference type="NCBI Taxonomy" id="417401"/>
    <lineage>
        <taxon>Eukaryota</taxon>
        <taxon>Metazoa</taxon>
        <taxon>Ecdysozoa</taxon>
        <taxon>Arthropoda</taxon>
        <taxon>Hexapoda</taxon>
        <taxon>Insecta</taxon>
        <taxon>Pterygota</taxon>
        <taxon>Neoptera</taxon>
        <taxon>Endopterygota</taxon>
        <taxon>Coleoptera</taxon>
        <taxon>Polyphaga</taxon>
        <taxon>Elateriformia</taxon>
        <taxon>Elateroidea</taxon>
        <taxon>Lampyridae</taxon>
        <taxon>Lampyrinae</taxon>
        <taxon>Pyrocoelia</taxon>
    </lineage>
</organism>
<evidence type="ECO:0000256" key="3">
    <source>
        <dbReference type="ARBA" id="ARBA00022448"/>
    </source>
</evidence>
<feature type="compositionally biased region" description="Polar residues" evidence="7">
    <location>
        <begin position="200"/>
        <end position="209"/>
    </location>
</feature>
<dbReference type="Pfam" id="PF12931">
    <property type="entry name" value="TPR_Sec16"/>
    <property type="match status" value="1"/>
</dbReference>